<evidence type="ECO:0000256" key="1">
    <source>
        <dbReference type="ARBA" id="ARBA00008791"/>
    </source>
</evidence>
<dbReference type="Proteomes" id="UP000315947">
    <property type="component" value="Chromosome"/>
</dbReference>
<accession>A0ABX5X735</accession>
<dbReference type="InterPro" id="IPR014729">
    <property type="entry name" value="Rossmann-like_a/b/a_fold"/>
</dbReference>
<gene>
    <name evidence="3" type="ORF">FM037_05170</name>
</gene>
<dbReference type="Gene3D" id="3.40.50.620">
    <property type="entry name" value="HUPs"/>
    <property type="match status" value="1"/>
</dbReference>
<dbReference type="EMBL" id="CP041614">
    <property type="protein sequence ID" value="QDO86552.1"/>
    <property type="molecule type" value="Genomic_DNA"/>
</dbReference>
<sequence>MDLAAEKDALLTVIHVDFDLHKLYNGILEVALDTIEQEEHDTSVKMMKLLMAEHPYPFYKHFLVSGYIDNTLLDVAEKYKPDLLVMGHKSSNVIYQLFLSPVKDVIKKMPCDLMLVKT</sequence>
<protein>
    <submittedName>
        <fullName evidence="3">Universal stress protein</fullName>
    </submittedName>
</protein>
<evidence type="ECO:0000313" key="3">
    <source>
        <dbReference type="EMBL" id="QDO86552.1"/>
    </source>
</evidence>
<dbReference type="PIRSF" id="PIRSF006276">
    <property type="entry name" value="UspA"/>
    <property type="match status" value="1"/>
</dbReference>
<name>A0ABX5X735_9GAMM</name>
<dbReference type="InterPro" id="IPR006016">
    <property type="entry name" value="UspA"/>
</dbReference>
<evidence type="ECO:0000313" key="4">
    <source>
        <dbReference type="Proteomes" id="UP000315947"/>
    </source>
</evidence>
<organism evidence="3 4">
    <name type="scientific">Shewanella psychropiezotolerans</name>
    <dbReference type="NCBI Taxonomy" id="2593655"/>
    <lineage>
        <taxon>Bacteria</taxon>
        <taxon>Pseudomonadati</taxon>
        <taxon>Pseudomonadota</taxon>
        <taxon>Gammaproteobacteria</taxon>
        <taxon>Alteromonadales</taxon>
        <taxon>Shewanellaceae</taxon>
        <taxon>Shewanella</taxon>
    </lineage>
</organism>
<evidence type="ECO:0000259" key="2">
    <source>
        <dbReference type="Pfam" id="PF00582"/>
    </source>
</evidence>
<dbReference type="InterPro" id="IPR006015">
    <property type="entry name" value="Universal_stress_UspA"/>
</dbReference>
<feature type="domain" description="UspA" evidence="2">
    <location>
        <begin position="2"/>
        <end position="117"/>
    </location>
</feature>
<proteinExistence type="inferred from homology"/>
<keyword evidence="4" id="KW-1185">Reference proteome</keyword>
<dbReference type="SUPFAM" id="SSF52402">
    <property type="entry name" value="Adenine nucleotide alpha hydrolases-like"/>
    <property type="match status" value="1"/>
</dbReference>
<dbReference type="Pfam" id="PF00582">
    <property type="entry name" value="Usp"/>
    <property type="match status" value="1"/>
</dbReference>
<reference evidence="3 4" key="1">
    <citation type="submission" date="2019-07" db="EMBL/GenBank/DDBJ databases">
        <title>Shewanella sp. YLB-06 whole genomic sequence.</title>
        <authorList>
            <person name="Yu L."/>
        </authorList>
    </citation>
    <scope>NUCLEOTIDE SEQUENCE [LARGE SCALE GENOMIC DNA]</scope>
    <source>
        <strain evidence="3 4">YLB-06</strain>
    </source>
</reference>
<comment type="similarity">
    <text evidence="1">Belongs to the universal stress protein A family.</text>
</comment>